<feature type="transmembrane region" description="Helical" evidence="5">
    <location>
        <begin position="83"/>
        <end position="102"/>
    </location>
</feature>
<dbReference type="GeneID" id="30416832"/>
<keyword evidence="6" id="KW-0808">Transferase</keyword>
<accession>A0A1D8S2C9</accession>
<dbReference type="Pfam" id="PF01040">
    <property type="entry name" value="UbiA"/>
    <property type="match status" value="1"/>
</dbReference>
<dbReference type="AlphaFoldDB" id="A0A1D8S2C9"/>
<dbReference type="InterPro" id="IPR044878">
    <property type="entry name" value="UbiA_sf"/>
</dbReference>
<dbReference type="GO" id="GO:0005886">
    <property type="term" value="C:plasma membrane"/>
    <property type="evidence" value="ECO:0007669"/>
    <property type="project" value="UniProtKB-SubCell"/>
</dbReference>
<evidence type="ECO:0000256" key="2">
    <source>
        <dbReference type="ARBA" id="ARBA00022692"/>
    </source>
</evidence>
<feature type="transmembrane region" description="Helical" evidence="5">
    <location>
        <begin position="108"/>
        <end position="129"/>
    </location>
</feature>
<dbReference type="RefSeq" id="WP_070364285.1">
    <property type="nucleotide sequence ID" value="NZ_CP016070.1"/>
</dbReference>
<dbReference type="STRING" id="1873524.HSR6_0307"/>
<evidence type="ECO:0000256" key="1">
    <source>
        <dbReference type="ARBA" id="ARBA00004651"/>
    </source>
</evidence>
<dbReference type="EMBL" id="CP016804">
    <property type="protein sequence ID" value="APE94774.1"/>
    <property type="molecule type" value="Genomic_DNA"/>
</dbReference>
<feature type="transmembrane region" description="Helical" evidence="5">
    <location>
        <begin position="141"/>
        <end position="171"/>
    </location>
</feature>
<evidence type="ECO:0000313" key="8">
    <source>
        <dbReference type="Proteomes" id="UP000185608"/>
    </source>
</evidence>
<reference evidence="6 8" key="1">
    <citation type="submission" date="2016-06" db="EMBL/GenBank/DDBJ databases">
        <title>Discovery of anaerobic lithoheterotrophic haloarchaeon capable of sulfur respiration by hydrogen and formate.</title>
        <authorList>
            <person name="Sorokin D.Y."/>
            <person name="Kublanov I.V."/>
            <person name="Roman P."/>
            <person name="Sinninghe Damste J.S."/>
            <person name="Golyshin P.N."/>
            <person name="Rojo D."/>
            <person name="Ciordia S."/>
            <person name="Mena Md.C."/>
            <person name="Ferrer M."/>
            <person name="Smedile F."/>
            <person name="Messina E."/>
            <person name="La Cono V."/>
            <person name="Yakimov M.M."/>
        </authorList>
    </citation>
    <scope>NUCLEOTIDE SEQUENCE [LARGE SCALE GENOMIC DNA]</scope>
    <source>
        <strain evidence="6 8">HTSR1</strain>
    </source>
</reference>
<dbReference type="PANTHER" id="PTHR42723:SF1">
    <property type="entry name" value="CHLOROPHYLL SYNTHASE, CHLOROPLASTIC"/>
    <property type="match status" value="1"/>
</dbReference>
<protein>
    <submittedName>
        <fullName evidence="6">UbiA prenyltransferase</fullName>
    </submittedName>
</protein>
<name>A0A1D8S2C9_9EURY</name>
<gene>
    <name evidence="6" type="primary">ubiA</name>
    <name evidence="7" type="ORF">HSR6_0307</name>
    <name evidence="6" type="ORF">HTSR_0321</name>
</gene>
<feature type="transmembrane region" description="Helical" evidence="5">
    <location>
        <begin position="251"/>
        <end position="274"/>
    </location>
</feature>
<dbReference type="CDD" id="cd13966">
    <property type="entry name" value="PT_UbiA_4"/>
    <property type="match status" value="1"/>
</dbReference>
<dbReference type="Gene3D" id="1.10.357.140">
    <property type="entry name" value="UbiA prenyltransferase"/>
    <property type="match status" value="1"/>
</dbReference>
<dbReference type="PATRIC" id="fig|1855411.3.peg.318"/>
<reference evidence="7" key="3">
    <citation type="journal article" date="2017" name="ISME J.">
        <title>Discovery of anaerobic lithoheterotrophic haloarchaea, ubiquitous in hypersaline habitats.</title>
        <authorList>
            <person name="Sorokin D.Y."/>
            <person name="Messina E."/>
            <person name="Smedile F."/>
            <person name="Roman P."/>
            <person name="Damste J.S.S."/>
            <person name="Ciordia S."/>
            <person name="Mena M.C."/>
            <person name="Ferrer M."/>
            <person name="Golyshin P.N."/>
            <person name="Kublanov I.V."/>
            <person name="Samarov N.I."/>
            <person name="Toshchakov S.V."/>
            <person name="La Cono V."/>
            <person name="Yakimov M.M."/>
        </authorList>
    </citation>
    <scope>NUCLEOTIDE SEQUENCE</scope>
    <source>
        <strain evidence="7">HSR6</strain>
    </source>
</reference>
<reference evidence="9" key="2">
    <citation type="submission" date="2016-08" db="EMBL/GenBank/DDBJ databases">
        <title>Discovery of first anaerobic lithoheterotrophic haloarchae widely represented in hypersaline habitats.</title>
        <authorList>
            <person name="Sorokin D.Y."/>
            <person name="Kublanov I.V."/>
            <person name="Roman P."/>
            <person name="Sinninghe Damste J.S."/>
            <person name="Golyshin P.N."/>
            <person name="Rojo D."/>
            <person name="Ciordia S."/>
            <person name="Mena Md.C."/>
            <person name="Ferrer M."/>
            <person name="Smedile F."/>
            <person name="Messina E."/>
            <person name="La Cono V."/>
            <person name="Yakimov M.M."/>
        </authorList>
    </citation>
    <scope>NUCLEOTIDE SEQUENCE [LARGE SCALE GENOMIC DNA]</scope>
    <source>
        <strain evidence="9">HSR6</strain>
    </source>
</reference>
<dbReference type="OrthoDB" id="305381at2157"/>
<dbReference type="Gene3D" id="1.20.120.1780">
    <property type="entry name" value="UbiA prenyltransferase"/>
    <property type="match status" value="1"/>
</dbReference>
<dbReference type="PANTHER" id="PTHR42723">
    <property type="entry name" value="CHLOROPHYLL SYNTHASE"/>
    <property type="match status" value="1"/>
</dbReference>
<dbReference type="GO" id="GO:0016765">
    <property type="term" value="F:transferase activity, transferring alkyl or aryl (other than methyl) groups"/>
    <property type="evidence" value="ECO:0007669"/>
    <property type="project" value="InterPro"/>
</dbReference>
<keyword evidence="2 5" id="KW-0812">Transmembrane</keyword>
<keyword evidence="3 5" id="KW-1133">Transmembrane helix</keyword>
<dbReference type="Proteomes" id="UP000186165">
    <property type="component" value="Chromosome"/>
</dbReference>
<dbReference type="InterPro" id="IPR000537">
    <property type="entry name" value="UbiA_prenyltransferase"/>
</dbReference>
<proteinExistence type="predicted"/>
<accession>A0A1J1A9G5</accession>
<evidence type="ECO:0000256" key="5">
    <source>
        <dbReference type="SAM" id="Phobius"/>
    </source>
</evidence>
<dbReference type="Proteomes" id="UP000185608">
    <property type="component" value="Chromosome"/>
</dbReference>
<evidence type="ECO:0000313" key="6">
    <source>
        <dbReference type="EMBL" id="AOW79522.1"/>
    </source>
</evidence>
<dbReference type="InterPro" id="IPR050475">
    <property type="entry name" value="Prenyltransferase_related"/>
</dbReference>
<keyword evidence="9" id="KW-1185">Reference proteome</keyword>
<dbReference type="KEGG" id="halh:HTSR_0321"/>
<sequence>MLRYLVVLSRPRFWLYLAGPVLVGAAYGASTLDALLSPTVGLLVGYFLLPANVYLYGVNDIFDRDTDQYNPKKGGREARYRDQWPVTVAVLGSGLLLVPVAATLPRASWPALAGWALLATAYSAPPLRFKARPLFDSLSNGLYILPGLATFTALAGSQPPLAAVFGGWLWAMAMHTFSAIPDIEPDRAADLRTTATWLGERGAVRYCGLLWTGAALSFGLLDWRLGAVLAVYPILLWGIRRAGISIDRAYWWYPAVNTLVGGLLTVGGLSSFVYG</sequence>
<evidence type="ECO:0000313" key="9">
    <source>
        <dbReference type="Proteomes" id="UP000186165"/>
    </source>
</evidence>
<dbReference type="NCBIfam" id="NF009516">
    <property type="entry name" value="PRK12875.1"/>
    <property type="match status" value="1"/>
</dbReference>
<feature type="transmembrane region" description="Helical" evidence="5">
    <location>
        <begin position="12"/>
        <end position="30"/>
    </location>
</feature>
<evidence type="ECO:0000313" key="7">
    <source>
        <dbReference type="EMBL" id="APE94774.1"/>
    </source>
</evidence>
<dbReference type="KEGG" id="hhsr:HSR6_0307"/>
<comment type="subcellular location">
    <subcellularLocation>
        <location evidence="1">Cell membrane</location>
        <topology evidence="1">Multi-pass membrane protein</topology>
    </subcellularLocation>
</comment>
<organism evidence="6 8">
    <name type="scientific">Halodesulfurarchaeum formicicum</name>
    <dbReference type="NCBI Taxonomy" id="1873524"/>
    <lineage>
        <taxon>Archaea</taxon>
        <taxon>Methanobacteriati</taxon>
        <taxon>Methanobacteriota</taxon>
        <taxon>Stenosarchaea group</taxon>
        <taxon>Halobacteria</taxon>
        <taxon>Halobacteriales</taxon>
        <taxon>Halobacteriaceae</taxon>
        <taxon>Halodesulfurarchaeum</taxon>
    </lineage>
</organism>
<feature type="transmembrane region" description="Helical" evidence="5">
    <location>
        <begin position="42"/>
        <end position="62"/>
    </location>
</feature>
<evidence type="ECO:0000256" key="4">
    <source>
        <dbReference type="ARBA" id="ARBA00023136"/>
    </source>
</evidence>
<evidence type="ECO:0000256" key="3">
    <source>
        <dbReference type="ARBA" id="ARBA00022989"/>
    </source>
</evidence>
<feature type="transmembrane region" description="Helical" evidence="5">
    <location>
        <begin position="221"/>
        <end position="239"/>
    </location>
</feature>
<dbReference type="EMBL" id="CP016070">
    <property type="protein sequence ID" value="AOW79522.1"/>
    <property type="molecule type" value="Genomic_DNA"/>
</dbReference>
<keyword evidence="4 5" id="KW-0472">Membrane</keyword>